<dbReference type="EMBL" id="CP030050">
    <property type="protein sequence ID" value="QOZ65961.1"/>
    <property type="molecule type" value="Genomic_DNA"/>
</dbReference>
<organism evidence="1 2">
    <name type="scientific">Bradyrhizobium arachidis</name>
    <dbReference type="NCBI Taxonomy" id="858423"/>
    <lineage>
        <taxon>Bacteria</taxon>
        <taxon>Pseudomonadati</taxon>
        <taxon>Pseudomonadota</taxon>
        <taxon>Alphaproteobacteria</taxon>
        <taxon>Hyphomicrobiales</taxon>
        <taxon>Nitrobacteraceae</taxon>
        <taxon>Bradyrhizobium</taxon>
    </lineage>
</organism>
<sequence length="62" mass="6950">MTEARVGFEPAHWPPYMLIETMAIKPAAAVPHASACNIHGRMVMVASRQDGRMHADCVRYLR</sequence>
<accession>A0AAE7NI25</accession>
<name>A0AAE7NI25_9BRAD</name>
<dbReference type="KEGG" id="barh:WN72_05765"/>
<protein>
    <submittedName>
        <fullName evidence="1">Uncharacterized protein</fullName>
    </submittedName>
</protein>
<proteinExistence type="predicted"/>
<evidence type="ECO:0000313" key="1">
    <source>
        <dbReference type="EMBL" id="QOZ65961.1"/>
    </source>
</evidence>
<evidence type="ECO:0000313" key="2">
    <source>
        <dbReference type="Proteomes" id="UP000594015"/>
    </source>
</evidence>
<gene>
    <name evidence="1" type="ORF">WN72_05765</name>
</gene>
<dbReference type="AlphaFoldDB" id="A0AAE7NI25"/>
<dbReference type="Proteomes" id="UP000594015">
    <property type="component" value="Chromosome"/>
</dbReference>
<reference evidence="1 2" key="1">
    <citation type="submission" date="2018-06" db="EMBL/GenBank/DDBJ databases">
        <title>Comparative genomics of Bradyrhizobium nodulating Arachidis hypogaea.</title>
        <authorList>
            <person name="Li Y."/>
        </authorList>
    </citation>
    <scope>NUCLEOTIDE SEQUENCE [LARGE SCALE GENOMIC DNA]</scope>
    <source>
        <strain evidence="1 2">CCBAU 051107</strain>
    </source>
</reference>